<keyword evidence="4" id="KW-0411">Iron-sulfur</keyword>
<evidence type="ECO:0000256" key="4">
    <source>
        <dbReference type="ARBA" id="ARBA00023014"/>
    </source>
</evidence>
<comment type="caution">
    <text evidence="6">The sequence shown here is derived from an EMBL/GenBank/DDBJ whole genome shotgun (WGS) entry which is preliminary data.</text>
</comment>
<evidence type="ECO:0000313" key="6">
    <source>
        <dbReference type="EMBL" id="RZU16205.1"/>
    </source>
</evidence>
<dbReference type="InterPro" id="IPR017941">
    <property type="entry name" value="Rieske_2Fe-2S"/>
</dbReference>
<dbReference type="Gene3D" id="2.102.10.10">
    <property type="entry name" value="Rieske [2Fe-2S] iron-sulphur domain"/>
    <property type="match status" value="1"/>
</dbReference>
<reference evidence="6 7" key="1">
    <citation type="journal article" date="2015" name="Stand. Genomic Sci.">
        <title>Genomic Encyclopedia of Bacterial and Archaeal Type Strains, Phase III: the genomes of soil and plant-associated and newly described type strains.</title>
        <authorList>
            <person name="Whitman W.B."/>
            <person name="Woyke T."/>
            <person name="Klenk H.P."/>
            <person name="Zhou Y."/>
            <person name="Lilburn T.G."/>
            <person name="Beck B.J."/>
            <person name="De Vos P."/>
            <person name="Vandamme P."/>
            <person name="Eisen J.A."/>
            <person name="Garrity G."/>
            <person name="Hugenholtz P."/>
            <person name="Kyrpides N.C."/>
        </authorList>
    </citation>
    <scope>NUCLEOTIDE SEQUENCE [LARGE SCALE GENOMIC DNA]</scope>
    <source>
        <strain evidence="6 7">VKM Ac-2540</strain>
    </source>
</reference>
<protein>
    <submittedName>
        <fullName evidence="6">3-phenylpropionate/trans-cinnamate dioxygenase ferredoxin subunit</fullName>
    </submittedName>
</protein>
<keyword evidence="6" id="KW-0560">Oxidoreductase</keyword>
<evidence type="ECO:0000256" key="1">
    <source>
        <dbReference type="ARBA" id="ARBA00022714"/>
    </source>
</evidence>
<dbReference type="RefSeq" id="WP_130445135.1">
    <property type="nucleotide sequence ID" value="NZ_SHKR01000012.1"/>
</dbReference>
<evidence type="ECO:0000313" key="7">
    <source>
        <dbReference type="Proteomes" id="UP000292027"/>
    </source>
</evidence>
<dbReference type="PANTHER" id="PTHR21496:SF23">
    <property type="entry name" value="3-PHENYLPROPIONATE_CINNAMIC ACID DIOXYGENASE FERREDOXIN SUBUNIT"/>
    <property type="match status" value="1"/>
</dbReference>
<dbReference type="AlphaFoldDB" id="A0A4Q7X1U5"/>
<feature type="domain" description="Rieske" evidence="5">
    <location>
        <begin position="4"/>
        <end position="115"/>
    </location>
</feature>
<evidence type="ECO:0000259" key="5">
    <source>
        <dbReference type="PROSITE" id="PS51296"/>
    </source>
</evidence>
<accession>A0A4Q7X1U5</accession>
<keyword evidence="1" id="KW-0001">2Fe-2S</keyword>
<dbReference type="PANTHER" id="PTHR21496">
    <property type="entry name" value="FERREDOXIN-RELATED"/>
    <property type="match status" value="1"/>
</dbReference>
<dbReference type="OrthoDB" id="9795104at2"/>
<dbReference type="GO" id="GO:0046872">
    <property type="term" value="F:metal ion binding"/>
    <property type="evidence" value="ECO:0007669"/>
    <property type="project" value="UniProtKB-KW"/>
</dbReference>
<keyword evidence="2" id="KW-0479">Metal-binding</keyword>
<sequence length="148" mass="16398">MTKYVVATVDEIAPGQRKVVEIANRSIGVFNVKGNYYAIRNQCPHGGGPMCEGVTSGLVRSDRPGNYDYIMRGEIIRCPWHGWEFEIATGQSWFDPAKTKVKAYQTGVESGETLAKNPELSAAGFQPGPYSGEMYEVEVDRDYVIVNI</sequence>
<dbReference type="InterPro" id="IPR036922">
    <property type="entry name" value="Rieske_2Fe-2S_sf"/>
</dbReference>
<dbReference type="GO" id="GO:0016705">
    <property type="term" value="F:oxidoreductase activity, acting on paired donors, with incorporation or reduction of molecular oxygen"/>
    <property type="evidence" value="ECO:0007669"/>
    <property type="project" value="UniProtKB-ARBA"/>
</dbReference>
<dbReference type="CDD" id="cd03467">
    <property type="entry name" value="Rieske"/>
    <property type="match status" value="1"/>
</dbReference>
<keyword evidence="3" id="KW-0408">Iron</keyword>
<dbReference type="Proteomes" id="UP000292027">
    <property type="component" value="Unassembled WGS sequence"/>
</dbReference>
<dbReference type="GO" id="GO:0051213">
    <property type="term" value="F:dioxygenase activity"/>
    <property type="evidence" value="ECO:0007669"/>
    <property type="project" value="UniProtKB-KW"/>
</dbReference>
<gene>
    <name evidence="6" type="ORF">EV645_3755</name>
</gene>
<dbReference type="GO" id="GO:0051537">
    <property type="term" value="F:2 iron, 2 sulfur cluster binding"/>
    <property type="evidence" value="ECO:0007669"/>
    <property type="project" value="UniProtKB-KW"/>
</dbReference>
<organism evidence="6 7">
    <name type="scientific">Kribbella rubisoli</name>
    <dbReference type="NCBI Taxonomy" id="3075929"/>
    <lineage>
        <taxon>Bacteria</taxon>
        <taxon>Bacillati</taxon>
        <taxon>Actinomycetota</taxon>
        <taxon>Actinomycetes</taxon>
        <taxon>Propionibacteriales</taxon>
        <taxon>Kribbellaceae</taxon>
        <taxon>Kribbella</taxon>
    </lineage>
</organism>
<keyword evidence="6" id="KW-0223">Dioxygenase</keyword>
<name>A0A4Q7X1U5_9ACTN</name>
<dbReference type="Pfam" id="PF00355">
    <property type="entry name" value="Rieske"/>
    <property type="match status" value="1"/>
</dbReference>
<dbReference type="EMBL" id="SHKR01000012">
    <property type="protein sequence ID" value="RZU16205.1"/>
    <property type="molecule type" value="Genomic_DNA"/>
</dbReference>
<proteinExistence type="predicted"/>
<keyword evidence="7" id="KW-1185">Reference proteome</keyword>
<dbReference type="PROSITE" id="PS51296">
    <property type="entry name" value="RIESKE"/>
    <property type="match status" value="1"/>
</dbReference>
<dbReference type="SUPFAM" id="SSF50022">
    <property type="entry name" value="ISP domain"/>
    <property type="match status" value="1"/>
</dbReference>
<evidence type="ECO:0000256" key="2">
    <source>
        <dbReference type="ARBA" id="ARBA00022723"/>
    </source>
</evidence>
<evidence type="ECO:0000256" key="3">
    <source>
        <dbReference type="ARBA" id="ARBA00023004"/>
    </source>
</evidence>
<dbReference type="GO" id="GO:0004497">
    <property type="term" value="F:monooxygenase activity"/>
    <property type="evidence" value="ECO:0007669"/>
    <property type="project" value="UniProtKB-ARBA"/>
</dbReference>